<proteinExistence type="predicted"/>
<organism evidence="2">
    <name type="scientific">Tanacetum cinerariifolium</name>
    <name type="common">Dalmatian daisy</name>
    <name type="synonym">Chrysanthemum cinerariifolium</name>
    <dbReference type="NCBI Taxonomy" id="118510"/>
    <lineage>
        <taxon>Eukaryota</taxon>
        <taxon>Viridiplantae</taxon>
        <taxon>Streptophyta</taxon>
        <taxon>Embryophyta</taxon>
        <taxon>Tracheophyta</taxon>
        <taxon>Spermatophyta</taxon>
        <taxon>Magnoliopsida</taxon>
        <taxon>eudicotyledons</taxon>
        <taxon>Gunneridae</taxon>
        <taxon>Pentapetalae</taxon>
        <taxon>asterids</taxon>
        <taxon>campanulids</taxon>
        <taxon>Asterales</taxon>
        <taxon>Asteraceae</taxon>
        <taxon>Asteroideae</taxon>
        <taxon>Anthemideae</taxon>
        <taxon>Anthemidinae</taxon>
        <taxon>Tanacetum</taxon>
    </lineage>
</organism>
<protein>
    <recommendedName>
        <fullName evidence="3">Retrovirus-related Pol polyprotein from transposon TNT 1-94</fullName>
    </recommendedName>
</protein>
<name>A0A6L2JN57_TANCI</name>
<evidence type="ECO:0000256" key="1">
    <source>
        <dbReference type="SAM" id="MobiDB-lite"/>
    </source>
</evidence>
<dbReference type="EMBL" id="BKCJ010001011">
    <property type="protein sequence ID" value="GEU38092.1"/>
    <property type="molecule type" value="Genomic_DNA"/>
</dbReference>
<reference evidence="2" key="1">
    <citation type="journal article" date="2019" name="Sci. Rep.">
        <title>Draft genome of Tanacetum cinerariifolium, the natural source of mosquito coil.</title>
        <authorList>
            <person name="Yamashiro T."/>
            <person name="Shiraishi A."/>
            <person name="Satake H."/>
            <person name="Nakayama K."/>
        </authorList>
    </citation>
    <scope>NUCLEOTIDE SEQUENCE</scope>
</reference>
<accession>A0A6L2JN57</accession>
<comment type="caution">
    <text evidence="2">The sequence shown here is derived from an EMBL/GenBank/DDBJ whole genome shotgun (WGS) entry which is preliminary data.</text>
</comment>
<dbReference type="AlphaFoldDB" id="A0A6L2JN57"/>
<evidence type="ECO:0000313" key="2">
    <source>
        <dbReference type="EMBL" id="GEU38092.1"/>
    </source>
</evidence>
<sequence>MTHWLYCAENTVEDRIVDFGASFHAIYSKEELERFKQHSGKTLKDVRYISGPKRRLISVGQLDEEGYHVGFRDQIGMSMLSSKDNVLDVRKVDIYFYKPGGLKKQKNLSFIMSVKTRKLQRSCGRYNANLQVKCLKFDNDSTRLRVEALKMLCEDSVSTTCLIYRIPYVLIGLHIPEEEWKRKDTSLVHLKVFGCDSFVRVKDVCGKAMKCTFIGSDSDEMRYRFWDTKSHQSLGGSSNMSEGSKNSESFEDSGRSNEEYSKDGASSKEGGFETPQSYLEALSSKEFVQWKKAINEEIVSLEKNQTCSLVRLPAGKKEPSYVGSLNDTSIQHKSEGFQLAGQKENLECRLNEIMYGPIQASRLCFKMAEFNKPKWVLIFVEESWNEEPCRDVYQVGDEREVEVLCNLNWPLSELITEASVLPERGYSQFNDVCSRYLVSKVS</sequence>
<feature type="region of interest" description="Disordered" evidence="1">
    <location>
        <begin position="231"/>
        <end position="272"/>
    </location>
</feature>
<feature type="compositionally biased region" description="Polar residues" evidence="1">
    <location>
        <begin position="231"/>
        <end position="247"/>
    </location>
</feature>
<feature type="compositionally biased region" description="Basic and acidic residues" evidence="1">
    <location>
        <begin position="252"/>
        <end position="266"/>
    </location>
</feature>
<gene>
    <name evidence="2" type="ORF">Tci_010070</name>
</gene>
<evidence type="ECO:0008006" key="3">
    <source>
        <dbReference type="Google" id="ProtNLM"/>
    </source>
</evidence>